<reference evidence="6" key="1">
    <citation type="journal article" date="2019" name="Int. J. Syst. Evol. Microbiol.">
        <title>The Global Catalogue of Microorganisms (GCM) 10K type strain sequencing project: providing services to taxonomists for standard genome sequencing and annotation.</title>
        <authorList>
            <consortium name="The Broad Institute Genomics Platform"/>
            <consortium name="The Broad Institute Genome Sequencing Center for Infectious Disease"/>
            <person name="Wu L."/>
            <person name="Ma J."/>
        </authorList>
    </citation>
    <scope>NUCLEOTIDE SEQUENCE [LARGE SCALE GENOMIC DNA]</scope>
    <source>
        <strain evidence="6">JCM 17810</strain>
    </source>
</reference>
<keyword evidence="1 3" id="KW-0732">Signal</keyword>
<dbReference type="SUPFAM" id="SSF56300">
    <property type="entry name" value="Metallo-dependent phosphatases"/>
    <property type="match status" value="1"/>
</dbReference>
<dbReference type="RefSeq" id="WP_345217141.1">
    <property type="nucleotide sequence ID" value="NZ_BAABGN010000012.1"/>
</dbReference>
<dbReference type="SUPFAM" id="SSF49363">
    <property type="entry name" value="Purple acid phosphatase, N-terminal domain"/>
    <property type="match status" value="1"/>
</dbReference>
<dbReference type="PANTHER" id="PTHR22953:SF153">
    <property type="entry name" value="PURPLE ACID PHOSPHATASE"/>
    <property type="match status" value="1"/>
</dbReference>
<keyword evidence="6" id="KW-1185">Reference proteome</keyword>
<accession>A0ABP8LFW6</accession>
<evidence type="ECO:0000256" key="2">
    <source>
        <dbReference type="SAM" id="MobiDB-lite"/>
    </source>
</evidence>
<evidence type="ECO:0000313" key="6">
    <source>
        <dbReference type="Proteomes" id="UP001500622"/>
    </source>
</evidence>
<dbReference type="InterPro" id="IPR039331">
    <property type="entry name" value="PAPs-like"/>
</dbReference>
<name>A0ABP8LFW6_9MICO</name>
<dbReference type="InterPro" id="IPR004843">
    <property type="entry name" value="Calcineurin-like_PHP"/>
</dbReference>
<evidence type="ECO:0000313" key="5">
    <source>
        <dbReference type="EMBL" id="GAA4428919.1"/>
    </source>
</evidence>
<proteinExistence type="predicted"/>
<organism evidence="5 6">
    <name type="scientific">Georgenia halophila</name>
    <dbReference type="NCBI Taxonomy" id="620889"/>
    <lineage>
        <taxon>Bacteria</taxon>
        <taxon>Bacillati</taxon>
        <taxon>Actinomycetota</taxon>
        <taxon>Actinomycetes</taxon>
        <taxon>Micrococcales</taxon>
        <taxon>Bogoriellaceae</taxon>
        <taxon>Georgenia</taxon>
    </lineage>
</organism>
<dbReference type="Gene3D" id="3.60.21.10">
    <property type="match status" value="1"/>
</dbReference>
<feature type="domain" description="Calcineurin-like phosphoesterase" evidence="4">
    <location>
        <begin position="221"/>
        <end position="482"/>
    </location>
</feature>
<protein>
    <recommendedName>
        <fullName evidence="4">Calcineurin-like phosphoesterase domain-containing protein</fullName>
    </recommendedName>
</protein>
<dbReference type="Proteomes" id="UP001500622">
    <property type="component" value="Unassembled WGS sequence"/>
</dbReference>
<gene>
    <name evidence="5" type="ORF">GCM10023169_30650</name>
</gene>
<dbReference type="PANTHER" id="PTHR22953">
    <property type="entry name" value="ACID PHOSPHATASE RELATED"/>
    <property type="match status" value="1"/>
</dbReference>
<sequence length="636" mass="69791">MKKWIRIVAVAGLITLPLGATTAVAATPEAAAEGAAGFRVLPYLQNPGADAMTLSWVSERDEPGTVTVTGPGLRGRAELTSEPNYLDLMEYTDAELAQEIPGLEQGSWLLSDSSYRHTATLDGLKADHTYRYTVEQGDETFDGTFTTAPTAERWRDLRVVAFSDTETEPAGAIEQREWELHPETGYTADSVPRPGPGSLWEETHGSTTRYGEFTLRYPIDQQRALVENLGVIEEADPDLMLLAGDLVQGSGYQPAWDEFWRHFAGEYGTLATNTPLVTAIGNWETYAGINGGYGTPEDRSPAVIGRNRYHDYFDTGGDPENPHYKDSYHRVDYGPLTVITLDSTNGIPDENVNEGILSGEMFSGDDTNPTEARRSTDTQGSFTAEEYDLAFADVFGATPEDTDLPNFNPGTEQWDWAQEQLADAREQGQIVVVQFHHAPYSSGVHGTPPNHEYADNQSGVAMRVYTPMFEQYGVAAVISGHDEMFERSWVDEDGDGAGFHVYDVGVAADGLRGEQLAPDENGDYAPVDFNSRSEWTASGDEPETWELDENGNPRLVDGGLHYGHLQMDLENTRCGAEMTLSPVYVFPVLDEDYELVRTERRVYDDVVDVQLADDGTPLAGAPDCHPGRGHGTGSKQ</sequence>
<feature type="signal peptide" evidence="3">
    <location>
        <begin position="1"/>
        <end position="25"/>
    </location>
</feature>
<feature type="region of interest" description="Disordered" evidence="2">
    <location>
        <begin position="613"/>
        <end position="636"/>
    </location>
</feature>
<evidence type="ECO:0000256" key="1">
    <source>
        <dbReference type="ARBA" id="ARBA00022729"/>
    </source>
</evidence>
<dbReference type="Gene3D" id="2.60.40.380">
    <property type="entry name" value="Purple acid phosphatase-like, N-terminal"/>
    <property type="match status" value="1"/>
</dbReference>
<dbReference type="InterPro" id="IPR008963">
    <property type="entry name" value="Purple_acid_Pase-like_N"/>
</dbReference>
<dbReference type="EMBL" id="BAABGN010000012">
    <property type="protein sequence ID" value="GAA4428919.1"/>
    <property type="molecule type" value="Genomic_DNA"/>
</dbReference>
<dbReference type="InterPro" id="IPR029052">
    <property type="entry name" value="Metallo-depent_PP-like"/>
</dbReference>
<dbReference type="Pfam" id="PF00149">
    <property type="entry name" value="Metallophos"/>
    <property type="match status" value="1"/>
</dbReference>
<evidence type="ECO:0000256" key="3">
    <source>
        <dbReference type="SAM" id="SignalP"/>
    </source>
</evidence>
<comment type="caution">
    <text evidence="5">The sequence shown here is derived from an EMBL/GenBank/DDBJ whole genome shotgun (WGS) entry which is preliminary data.</text>
</comment>
<evidence type="ECO:0000259" key="4">
    <source>
        <dbReference type="Pfam" id="PF00149"/>
    </source>
</evidence>
<feature type="chain" id="PRO_5045667800" description="Calcineurin-like phosphoesterase domain-containing protein" evidence="3">
    <location>
        <begin position="26"/>
        <end position="636"/>
    </location>
</feature>